<dbReference type="HOGENOM" id="CLU_2098480_0_0_1"/>
<dbReference type="RefSeq" id="XP_004179019.1">
    <property type="nucleotide sequence ID" value="XM_004178971.1"/>
</dbReference>
<dbReference type="Proteomes" id="UP000002866">
    <property type="component" value="Chromosome 2"/>
</dbReference>
<dbReference type="KEGG" id="tbl:TBLA_0B06800"/>
<organism evidence="2 3">
    <name type="scientific">Henningerozyma blattae (strain ATCC 34711 / CBS 6284 / DSM 70876 / NBRC 10599 / NRRL Y-10934 / UCD 77-7)</name>
    <name type="common">Yeast</name>
    <name type="synonym">Tetrapisispora blattae</name>
    <dbReference type="NCBI Taxonomy" id="1071380"/>
    <lineage>
        <taxon>Eukaryota</taxon>
        <taxon>Fungi</taxon>
        <taxon>Dikarya</taxon>
        <taxon>Ascomycota</taxon>
        <taxon>Saccharomycotina</taxon>
        <taxon>Saccharomycetes</taxon>
        <taxon>Saccharomycetales</taxon>
        <taxon>Saccharomycetaceae</taxon>
        <taxon>Henningerozyma</taxon>
    </lineage>
</organism>
<dbReference type="GeneID" id="14493866"/>
<dbReference type="OrthoDB" id="4070339at2759"/>
<evidence type="ECO:0000313" key="3">
    <source>
        <dbReference type="Proteomes" id="UP000002866"/>
    </source>
</evidence>
<accession>I2GZE8</accession>
<reference evidence="2 3" key="1">
    <citation type="journal article" date="2011" name="Proc. Natl. Acad. Sci. U.S.A.">
        <title>Evolutionary erosion of yeast sex chromosomes by mating-type switching accidents.</title>
        <authorList>
            <person name="Gordon J.L."/>
            <person name="Armisen D."/>
            <person name="Proux-Wera E."/>
            <person name="Oheigeartaigh S.S."/>
            <person name="Byrne K.P."/>
            <person name="Wolfe K.H."/>
        </authorList>
    </citation>
    <scope>NUCLEOTIDE SEQUENCE [LARGE SCALE GENOMIC DNA]</scope>
    <source>
        <strain evidence="3">ATCC 34711 / CBS 6284 / DSM 70876 / NBRC 10599 / NRRL Y-10934 / UCD 77-7</strain>
    </source>
</reference>
<dbReference type="InParanoid" id="I2GZE8"/>
<keyword evidence="3" id="KW-1185">Reference proteome</keyword>
<feature type="compositionally biased region" description="Polar residues" evidence="1">
    <location>
        <begin position="1"/>
        <end position="18"/>
    </location>
</feature>
<feature type="region of interest" description="Disordered" evidence="1">
    <location>
        <begin position="1"/>
        <end position="25"/>
    </location>
</feature>
<gene>
    <name evidence="2" type="primary">TBLA0B06800</name>
    <name evidence="2" type="ORF">TBLA_0B06800</name>
</gene>
<evidence type="ECO:0000256" key="1">
    <source>
        <dbReference type="SAM" id="MobiDB-lite"/>
    </source>
</evidence>
<proteinExistence type="predicted"/>
<name>I2GZE8_HENB6</name>
<dbReference type="EMBL" id="HE806317">
    <property type="protein sequence ID" value="CCH59500.1"/>
    <property type="molecule type" value="Genomic_DNA"/>
</dbReference>
<dbReference type="AlphaFoldDB" id="I2GZE8"/>
<sequence length="116" mass="12973">MTTTQNATCSVKNSKSLEQQSQNIQQSQPIKYVHTTWTASFVETKNPINNGNLDLGGSDFHNSNNAITNFNTMNYSYIDPDEGEDMIVDLNSGSLTPINLNTWTLLNDVTDKFHDL</sequence>
<protein>
    <submittedName>
        <fullName evidence="2">Uncharacterized protein</fullName>
    </submittedName>
</protein>
<evidence type="ECO:0000313" key="2">
    <source>
        <dbReference type="EMBL" id="CCH59500.1"/>
    </source>
</evidence>